<keyword evidence="2" id="KW-1185">Reference proteome</keyword>
<dbReference type="AlphaFoldDB" id="A0A2G9HI68"/>
<reference evidence="2" key="1">
    <citation type="journal article" date="2018" name="Gigascience">
        <title>Genome assembly of the Pink Ipe (Handroanthus impetiginosus, Bignoniaceae), a highly valued, ecologically keystone Neotropical timber forest tree.</title>
        <authorList>
            <person name="Silva-Junior O.B."/>
            <person name="Grattapaglia D."/>
            <person name="Novaes E."/>
            <person name="Collevatti R.G."/>
        </authorList>
    </citation>
    <scope>NUCLEOTIDE SEQUENCE [LARGE SCALE GENOMIC DNA]</scope>
    <source>
        <strain evidence="2">cv. UFG-1</strain>
    </source>
</reference>
<accession>A0A2G9HI68</accession>
<sequence length="72" mass="8058">MFSTLDGTIQRNYFLSVFLSSFCGPKRNGPFFLKNRCPNYYVRCLKAGGGPHPVKGVSQDDYGVKLHMDHSG</sequence>
<evidence type="ECO:0000313" key="1">
    <source>
        <dbReference type="EMBL" id="PIN17222.1"/>
    </source>
</evidence>
<proteinExistence type="predicted"/>
<comment type="caution">
    <text evidence="1">The sequence shown here is derived from an EMBL/GenBank/DDBJ whole genome shotgun (WGS) entry which is preliminary data.</text>
</comment>
<dbReference type="EMBL" id="NKXS01001708">
    <property type="protein sequence ID" value="PIN17222.1"/>
    <property type="molecule type" value="Genomic_DNA"/>
</dbReference>
<gene>
    <name evidence="1" type="ORF">CDL12_10101</name>
</gene>
<protein>
    <submittedName>
        <fullName evidence="1">Uncharacterized protein</fullName>
    </submittedName>
</protein>
<evidence type="ECO:0000313" key="2">
    <source>
        <dbReference type="Proteomes" id="UP000231279"/>
    </source>
</evidence>
<organism evidence="1 2">
    <name type="scientific">Handroanthus impetiginosus</name>
    <dbReference type="NCBI Taxonomy" id="429701"/>
    <lineage>
        <taxon>Eukaryota</taxon>
        <taxon>Viridiplantae</taxon>
        <taxon>Streptophyta</taxon>
        <taxon>Embryophyta</taxon>
        <taxon>Tracheophyta</taxon>
        <taxon>Spermatophyta</taxon>
        <taxon>Magnoliopsida</taxon>
        <taxon>eudicotyledons</taxon>
        <taxon>Gunneridae</taxon>
        <taxon>Pentapetalae</taxon>
        <taxon>asterids</taxon>
        <taxon>lamiids</taxon>
        <taxon>Lamiales</taxon>
        <taxon>Bignoniaceae</taxon>
        <taxon>Crescentiina</taxon>
        <taxon>Tabebuia alliance</taxon>
        <taxon>Handroanthus</taxon>
    </lineage>
</organism>
<name>A0A2G9HI68_9LAMI</name>
<dbReference type="Proteomes" id="UP000231279">
    <property type="component" value="Unassembled WGS sequence"/>
</dbReference>